<protein>
    <submittedName>
        <fullName evidence="3">Uncharacterized protein</fullName>
    </submittedName>
</protein>
<keyword evidence="2" id="KW-0472">Membrane</keyword>
<evidence type="ECO:0000313" key="4">
    <source>
        <dbReference type="Proteomes" id="UP001501455"/>
    </source>
</evidence>
<keyword evidence="2" id="KW-1133">Transmembrane helix</keyword>
<feature type="transmembrane region" description="Helical" evidence="2">
    <location>
        <begin position="108"/>
        <end position="128"/>
    </location>
</feature>
<comment type="caution">
    <text evidence="3">The sequence shown here is derived from an EMBL/GenBank/DDBJ whole genome shotgun (WGS) entry which is preliminary data.</text>
</comment>
<name>A0ABP6TFR3_9ACTN</name>
<sequence>MRPSHRGRFTGRMNRNSSPPRTGRDPRAYVAPAIATVLGVMLAPLALLFGALSVMATDSCGPDDCSPALTTALDVIHGTLFLGGLLGVAACAAAWLLPRTRRWAVPRVWLAGLSLLPWLAVIALVFNLPEG</sequence>
<gene>
    <name evidence="3" type="ORF">GCM10019016_007640</name>
</gene>
<accession>A0ABP6TFR3</accession>
<feature type="transmembrane region" description="Helical" evidence="2">
    <location>
        <begin position="75"/>
        <end position="96"/>
    </location>
</feature>
<dbReference type="EMBL" id="BAAAXF010000012">
    <property type="protein sequence ID" value="GAA3493665.1"/>
    <property type="molecule type" value="Genomic_DNA"/>
</dbReference>
<keyword evidence="4" id="KW-1185">Reference proteome</keyword>
<reference evidence="4" key="1">
    <citation type="journal article" date="2019" name="Int. J. Syst. Evol. Microbiol.">
        <title>The Global Catalogue of Microorganisms (GCM) 10K type strain sequencing project: providing services to taxonomists for standard genome sequencing and annotation.</title>
        <authorList>
            <consortium name="The Broad Institute Genomics Platform"/>
            <consortium name="The Broad Institute Genome Sequencing Center for Infectious Disease"/>
            <person name="Wu L."/>
            <person name="Ma J."/>
        </authorList>
    </citation>
    <scope>NUCLEOTIDE SEQUENCE [LARGE SCALE GENOMIC DNA]</scope>
    <source>
        <strain evidence="4">JCM 4816</strain>
    </source>
</reference>
<proteinExistence type="predicted"/>
<evidence type="ECO:0000313" key="3">
    <source>
        <dbReference type="EMBL" id="GAA3493665.1"/>
    </source>
</evidence>
<feature type="region of interest" description="Disordered" evidence="1">
    <location>
        <begin position="1"/>
        <end position="25"/>
    </location>
</feature>
<evidence type="ECO:0000256" key="2">
    <source>
        <dbReference type="SAM" id="Phobius"/>
    </source>
</evidence>
<organism evidence="3 4">
    <name type="scientific">Streptomyces prasinosporus</name>
    <dbReference type="NCBI Taxonomy" id="68256"/>
    <lineage>
        <taxon>Bacteria</taxon>
        <taxon>Bacillati</taxon>
        <taxon>Actinomycetota</taxon>
        <taxon>Actinomycetes</taxon>
        <taxon>Kitasatosporales</taxon>
        <taxon>Streptomycetaceae</taxon>
        <taxon>Streptomyces</taxon>
        <taxon>Streptomyces albogriseolus group</taxon>
    </lineage>
</organism>
<evidence type="ECO:0000256" key="1">
    <source>
        <dbReference type="SAM" id="MobiDB-lite"/>
    </source>
</evidence>
<keyword evidence="2" id="KW-0812">Transmembrane</keyword>
<dbReference type="Proteomes" id="UP001501455">
    <property type="component" value="Unassembled WGS sequence"/>
</dbReference>
<feature type="transmembrane region" description="Helical" evidence="2">
    <location>
        <begin position="29"/>
        <end position="55"/>
    </location>
</feature>